<dbReference type="CDD" id="cd06558">
    <property type="entry name" value="crotonase-like"/>
    <property type="match status" value="1"/>
</dbReference>
<reference evidence="7 8" key="2">
    <citation type="journal article" date="2010" name="Stand. Genomic Sci.">
        <title>Complete genome sequence of Kribbella flavida type strain (IFO 14399).</title>
        <authorList>
            <person name="Pukall R."/>
            <person name="Lapidus A."/>
            <person name="Glavina Del Rio T."/>
            <person name="Copeland A."/>
            <person name="Tice H."/>
            <person name="Cheng J.-F."/>
            <person name="Lucas S."/>
            <person name="Chen F."/>
            <person name="Nolan M."/>
            <person name="LaButti K."/>
            <person name="Pati A."/>
            <person name="Ivanova N."/>
            <person name="Mavrommatis K."/>
            <person name="Mikhailova N."/>
            <person name="Pitluck S."/>
            <person name="Bruce D."/>
            <person name="Goodwin L."/>
            <person name="Land M."/>
            <person name="Hauser L."/>
            <person name="Chang Y.-J."/>
            <person name="Jeffries C.D."/>
            <person name="Chen A."/>
            <person name="Palaniappan K."/>
            <person name="Chain P."/>
            <person name="Rohde M."/>
            <person name="Goeker M."/>
            <person name="Bristow J."/>
            <person name="Eisen J.A."/>
            <person name="Markowitz V."/>
            <person name="Hugenholtz P."/>
            <person name="Kyrpides N.C."/>
            <person name="Klenk H.-P."/>
            <person name="Brettin T."/>
        </authorList>
    </citation>
    <scope>NUCLEOTIDE SEQUENCE [LARGE SCALE GENOMIC DNA]</scope>
    <source>
        <strain evidence="8">DSM 17836 / JCM 10339 / NBRC 14399</strain>
    </source>
</reference>
<dbReference type="PANTHER" id="PTHR11941">
    <property type="entry name" value="ENOYL-COA HYDRATASE-RELATED"/>
    <property type="match status" value="1"/>
</dbReference>
<dbReference type="InterPro" id="IPR029045">
    <property type="entry name" value="ClpP/crotonase-like_dom_sf"/>
</dbReference>
<dbReference type="GO" id="GO:0006635">
    <property type="term" value="P:fatty acid beta-oxidation"/>
    <property type="evidence" value="ECO:0007669"/>
    <property type="project" value="TreeGrafter"/>
</dbReference>
<dbReference type="PROSITE" id="PS00166">
    <property type="entry name" value="ENOYL_COA_HYDRATASE"/>
    <property type="match status" value="1"/>
</dbReference>
<dbReference type="AlphaFoldDB" id="D2PSP2"/>
<dbReference type="SUPFAM" id="SSF52096">
    <property type="entry name" value="ClpP/crotonase"/>
    <property type="match status" value="1"/>
</dbReference>
<dbReference type="InterPro" id="IPR054898">
    <property type="entry name" value="EnCoAhydt_DpgD"/>
</dbReference>
<keyword evidence="7" id="KW-0413">Isomerase</keyword>
<dbReference type="Gene3D" id="1.10.12.10">
    <property type="entry name" value="Lyase 2-enoyl-coa Hydratase, Chain A, domain 2"/>
    <property type="match status" value="1"/>
</dbReference>
<comment type="similarity">
    <text evidence="1 5">Belongs to the enoyl-CoA hydratase/isomerase family.</text>
</comment>
<evidence type="ECO:0000256" key="4">
    <source>
        <dbReference type="ARBA" id="ARBA00023717"/>
    </source>
</evidence>
<comment type="catalytic activity">
    <reaction evidence="4">
        <text>a 4-saturated-(3S)-3-hydroxyacyl-CoA = a (3E)-enoyl-CoA + H2O</text>
        <dbReference type="Rhea" id="RHEA:20724"/>
        <dbReference type="ChEBI" id="CHEBI:15377"/>
        <dbReference type="ChEBI" id="CHEBI:58521"/>
        <dbReference type="ChEBI" id="CHEBI:137480"/>
        <dbReference type="EC" id="4.2.1.17"/>
    </reaction>
</comment>
<comment type="catalytic activity">
    <reaction evidence="3">
        <text>a (3S)-3-hydroxyacyl-CoA = a (2E)-enoyl-CoA + H2O</text>
        <dbReference type="Rhea" id="RHEA:16105"/>
        <dbReference type="ChEBI" id="CHEBI:15377"/>
        <dbReference type="ChEBI" id="CHEBI:57318"/>
        <dbReference type="ChEBI" id="CHEBI:58856"/>
        <dbReference type="EC" id="4.2.1.17"/>
    </reaction>
</comment>
<name>D2PSP2_KRIFD</name>
<dbReference type="Proteomes" id="UP000007967">
    <property type="component" value="Chromosome"/>
</dbReference>
<dbReference type="KEGG" id="kfl:Kfla_4133"/>
<proteinExistence type="inferred from homology"/>
<evidence type="ECO:0000256" key="2">
    <source>
        <dbReference type="ARBA" id="ARBA00023239"/>
    </source>
</evidence>
<feature type="region of interest" description="Disordered" evidence="6">
    <location>
        <begin position="245"/>
        <end position="270"/>
    </location>
</feature>
<dbReference type="GO" id="GO:0004300">
    <property type="term" value="F:enoyl-CoA hydratase activity"/>
    <property type="evidence" value="ECO:0007669"/>
    <property type="project" value="UniProtKB-EC"/>
</dbReference>
<dbReference type="InterPro" id="IPR018376">
    <property type="entry name" value="Enoyl-CoA_hyd/isom_CS"/>
</dbReference>
<dbReference type="eggNOG" id="COG1024">
    <property type="taxonomic scope" value="Bacteria"/>
</dbReference>
<keyword evidence="8" id="KW-1185">Reference proteome</keyword>
<reference evidence="8" key="1">
    <citation type="submission" date="2009-09" db="EMBL/GenBank/DDBJ databases">
        <title>The complete genome of Kribbella flavida DSM 17836.</title>
        <authorList>
            <consortium name="US DOE Joint Genome Institute (JGI-PGF)"/>
            <person name="Lucas S."/>
            <person name="Copeland A."/>
            <person name="Lapidus A."/>
            <person name="Glavina del Rio T."/>
            <person name="Dalin E."/>
            <person name="Tice H."/>
            <person name="Bruce D."/>
            <person name="Goodwin L."/>
            <person name="Pitluck S."/>
            <person name="Kyrpides N."/>
            <person name="Mavromatis K."/>
            <person name="Ivanova N."/>
            <person name="Saunders E."/>
            <person name="Brettin T."/>
            <person name="Detter J.C."/>
            <person name="Han C."/>
            <person name="Larimer F."/>
            <person name="Land M."/>
            <person name="Hauser L."/>
            <person name="Markowitz V."/>
            <person name="Cheng J.-F."/>
            <person name="Hugenholtz P."/>
            <person name="Woyke T."/>
            <person name="Wu D."/>
            <person name="Pukall R."/>
            <person name="Klenk H.-P."/>
            <person name="Eisen J.A."/>
        </authorList>
    </citation>
    <scope>NUCLEOTIDE SEQUENCE [LARGE SCALE GENOMIC DNA]</scope>
    <source>
        <strain evidence="8">DSM 17836 / JCM 10339 / NBRC 14399</strain>
    </source>
</reference>
<evidence type="ECO:0000256" key="3">
    <source>
        <dbReference type="ARBA" id="ARBA00023709"/>
    </source>
</evidence>
<dbReference type="InterPro" id="IPR001753">
    <property type="entry name" value="Enoyl-CoA_hydra/iso"/>
</dbReference>
<dbReference type="STRING" id="479435.Kfla_4133"/>
<accession>D2PSP2</accession>
<dbReference type="GO" id="GO:0016853">
    <property type="term" value="F:isomerase activity"/>
    <property type="evidence" value="ECO:0007669"/>
    <property type="project" value="UniProtKB-KW"/>
</dbReference>
<evidence type="ECO:0000256" key="6">
    <source>
        <dbReference type="SAM" id="MobiDB-lite"/>
    </source>
</evidence>
<dbReference type="OrthoDB" id="4308938at2"/>
<keyword evidence="2" id="KW-0456">Lyase</keyword>
<gene>
    <name evidence="7" type="ordered locus">Kfla_4133</name>
</gene>
<dbReference type="InterPro" id="IPR014748">
    <property type="entry name" value="Enoyl-CoA_hydra_C"/>
</dbReference>
<dbReference type="NCBIfam" id="NF042430">
    <property type="entry name" value="EnCoAhydt_DpgD"/>
    <property type="match status" value="1"/>
</dbReference>
<organism evidence="7 8">
    <name type="scientific">Kribbella flavida (strain DSM 17836 / JCM 10339 / NBRC 14399)</name>
    <dbReference type="NCBI Taxonomy" id="479435"/>
    <lineage>
        <taxon>Bacteria</taxon>
        <taxon>Bacillati</taxon>
        <taxon>Actinomycetota</taxon>
        <taxon>Actinomycetes</taxon>
        <taxon>Propionibacteriales</taxon>
        <taxon>Kribbellaceae</taxon>
        <taxon>Kribbella</taxon>
    </lineage>
</organism>
<dbReference type="HOGENOM" id="CLU_009834_7_6_11"/>
<dbReference type="Gene3D" id="3.90.226.10">
    <property type="entry name" value="2-enoyl-CoA Hydratase, Chain A, domain 1"/>
    <property type="match status" value="1"/>
</dbReference>
<sequence length="270" mass="28890">MTTKVTDPKVTLDRQGHVSYLTIDRPAVSNALDLDAHRQLCRLLDEFEADDEQWVAVLTGAGDRCFCAGQDLKELAARNRSGIQPTSLGSGGVSGSPRLTERFGLTKPIVARVNGHAIGGGLELVLACDIAVAVDHATFALPEVKLGLVAGAGGAIRLPRQLPPKVALGHLLTGRPMTATEAHRHGLVNDVVAATDLDACVEAWVTDLVACSPVAVRAAKEIATRSRELSLEEAFAARYPWEEKRRTSPDALEGPAAFVERRAPRWQNPS</sequence>
<protein>
    <submittedName>
        <fullName evidence="7">Enoyl-CoA hydratase/isomerase</fullName>
    </submittedName>
</protein>
<dbReference type="Pfam" id="PF00378">
    <property type="entry name" value="ECH_1"/>
    <property type="match status" value="1"/>
</dbReference>
<evidence type="ECO:0000256" key="1">
    <source>
        <dbReference type="ARBA" id="ARBA00005254"/>
    </source>
</evidence>
<dbReference type="PANTHER" id="PTHR11941:SF54">
    <property type="entry name" value="ENOYL-COA HYDRATASE, MITOCHONDRIAL"/>
    <property type="match status" value="1"/>
</dbReference>
<dbReference type="EMBL" id="CP001736">
    <property type="protein sequence ID" value="ADB33180.1"/>
    <property type="molecule type" value="Genomic_DNA"/>
</dbReference>
<evidence type="ECO:0000313" key="7">
    <source>
        <dbReference type="EMBL" id="ADB33180.1"/>
    </source>
</evidence>
<evidence type="ECO:0000256" key="5">
    <source>
        <dbReference type="RuleBase" id="RU003707"/>
    </source>
</evidence>
<evidence type="ECO:0000313" key="8">
    <source>
        <dbReference type="Proteomes" id="UP000007967"/>
    </source>
</evidence>